<reference evidence="2" key="1">
    <citation type="submission" date="2017-09" db="EMBL/GenBank/DDBJ databases">
        <title>Depth-based differentiation of microbial function through sediment-hosted aquifers and enrichment of novel symbionts in the deep terrestrial subsurface.</title>
        <authorList>
            <person name="Probst A.J."/>
            <person name="Ladd B."/>
            <person name="Jarett J.K."/>
            <person name="Geller-Mcgrath D.E."/>
            <person name="Sieber C.M.K."/>
            <person name="Emerson J.B."/>
            <person name="Anantharaman K."/>
            <person name="Thomas B.C."/>
            <person name="Malmstrom R."/>
            <person name="Stieglmeier M."/>
            <person name="Klingl A."/>
            <person name="Woyke T."/>
            <person name="Ryan C.M."/>
            <person name="Banfield J.F."/>
        </authorList>
    </citation>
    <scope>NUCLEOTIDE SEQUENCE [LARGE SCALE GENOMIC DNA]</scope>
</reference>
<evidence type="ECO:0000313" key="1">
    <source>
        <dbReference type="EMBL" id="PIU03627.1"/>
    </source>
</evidence>
<evidence type="ECO:0008006" key="3">
    <source>
        <dbReference type="Google" id="ProtNLM"/>
    </source>
</evidence>
<comment type="caution">
    <text evidence="1">The sequence shown here is derived from an EMBL/GenBank/DDBJ whole genome shotgun (WGS) entry which is preliminary data.</text>
</comment>
<dbReference type="Gene3D" id="2.60.120.1140">
    <property type="entry name" value="Protein of unknown function DUF192"/>
    <property type="match status" value="1"/>
</dbReference>
<dbReference type="PANTHER" id="PTHR37953:SF1">
    <property type="entry name" value="UPF0127 PROTEIN MJ1496"/>
    <property type="match status" value="1"/>
</dbReference>
<sequence length="147" mass="16741">MRNKILLGFLGSLGLLGILIMHKDQEENSLIINNNKIEVEIADNLVSRARGLSGRNKLENNQGMLFIYEKPGIYTFWMNLMKFNLDFVYINGNHVVDFIEDVPYPKTGELPKIVNAKTEFDKVLEVNSGMIRRIGIKIGDLVTIKTE</sequence>
<dbReference type="Proteomes" id="UP000228996">
    <property type="component" value="Unassembled WGS sequence"/>
</dbReference>
<proteinExistence type="predicted"/>
<evidence type="ECO:0000313" key="2">
    <source>
        <dbReference type="Proteomes" id="UP000228996"/>
    </source>
</evidence>
<dbReference type="PANTHER" id="PTHR37953">
    <property type="entry name" value="UPF0127 PROTEIN MJ1496"/>
    <property type="match status" value="1"/>
</dbReference>
<dbReference type="AlphaFoldDB" id="A0A2M6XDC9"/>
<dbReference type="Pfam" id="PF02643">
    <property type="entry name" value="DUF192"/>
    <property type="match status" value="1"/>
</dbReference>
<name>A0A2M6XDC9_9BACT</name>
<organism evidence="1 2">
    <name type="scientific">Candidatus Shapirobacteria bacterium CG08_land_8_20_14_0_20_39_18</name>
    <dbReference type="NCBI Taxonomy" id="1974883"/>
    <lineage>
        <taxon>Bacteria</taxon>
        <taxon>Candidatus Shapironibacteriota</taxon>
    </lineage>
</organism>
<dbReference type="InterPro" id="IPR003795">
    <property type="entry name" value="DUF192"/>
</dbReference>
<gene>
    <name evidence="1" type="ORF">COT44_02430</name>
</gene>
<protein>
    <recommendedName>
        <fullName evidence="3">DUF192 domain-containing protein</fullName>
    </recommendedName>
</protein>
<accession>A0A2M6XDC9</accession>
<dbReference type="InterPro" id="IPR038695">
    <property type="entry name" value="Saro_0823-like_sf"/>
</dbReference>
<dbReference type="EMBL" id="PEYO01000013">
    <property type="protein sequence ID" value="PIU03627.1"/>
    <property type="molecule type" value="Genomic_DNA"/>
</dbReference>